<name>A0ACC2M3Z2_PERAE</name>
<comment type="caution">
    <text evidence="1">The sequence shown here is derived from an EMBL/GenBank/DDBJ whole genome shotgun (WGS) entry which is preliminary data.</text>
</comment>
<dbReference type="Proteomes" id="UP001234297">
    <property type="component" value="Chromosome 5"/>
</dbReference>
<keyword evidence="2" id="KW-1185">Reference proteome</keyword>
<evidence type="ECO:0000313" key="2">
    <source>
        <dbReference type="Proteomes" id="UP001234297"/>
    </source>
</evidence>
<accession>A0ACC2M3Z2</accession>
<reference evidence="1 2" key="1">
    <citation type="journal article" date="2022" name="Hortic Res">
        <title>A haplotype resolved chromosomal level avocado genome allows analysis of novel avocado genes.</title>
        <authorList>
            <person name="Nath O."/>
            <person name="Fletcher S.J."/>
            <person name="Hayward A."/>
            <person name="Shaw L.M."/>
            <person name="Masouleh A.K."/>
            <person name="Furtado A."/>
            <person name="Henry R.J."/>
            <person name="Mitter N."/>
        </authorList>
    </citation>
    <scope>NUCLEOTIDE SEQUENCE [LARGE SCALE GENOMIC DNA]</scope>
    <source>
        <strain evidence="2">cv. Hass</strain>
    </source>
</reference>
<evidence type="ECO:0000313" key="1">
    <source>
        <dbReference type="EMBL" id="KAJ8639902.1"/>
    </source>
</evidence>
<protein>
    <submittedName>
        <fullName evidence="1">Uncharacterized protein</fullName>
    </submittedName>
</protein>
<sequence>MERGREDSYLIRARATWGLGVEARALWDLHSGFVANGRCWELILGRPMERLREASSSMGLRNRVRETRNGAKSRVGGRGRGSIRSPTVSSLVRSKASQKSCD</sequence>
<proteinExistence type="predicted"/>
<gene>
    <name evidence="1" type="ORF">MRB53_016596</name>
</gene>
<organism evidence="1 2">
    <name type="scientific">Persea americana</name>
    <name type="common">Avocado</name>
    <dbReference type="NCBI Taxonomy" id="3435"/>
    <lineage>
        <taxon>Eukaryota</taxon>
        <taxon>Viridiplantae</taxon>
        <taxon>Streptophyta</taxon>
        <taxon>Embryophyta</taxon>
        <taxon>Tracheophyta</taxon>
        <taxon>Spermatophyta</taxon>
        <taxon>Magnoliopsida</taxon>
        <taxon>Magnoliidae</taxon>
        <taxon>Laurales</taxon>
        <taxon>Lauraceae</taxon>
        <taxon>Persea</taxon>
    </lineage>
</organism>
<dbReference type="EMBL" id="CM056813">
    <property type="protein sequence ID" value="KAJ8639902.1"/>
    <property type="molecule type" value="Genomic_DNA"/>
</dbReference>